<keyword evidence="3" id="KW-0328">Glycosyltransferase</keyword>
<dbReference type="GO" id="GO:0009311">
    <property type="term" value="P:oligosaccharide metabolic process"/>
    <property type="evidence" value="ECO:0007669"/>
    <property type="project" value="Ensembl"/>
</dbReference>
<evidence type="ECO:0000313" key="14">
    <source>
        <dbReference type="Proteomes" id="UP000007267"/>
    </source>
</evidence>
<evidence type="ECO:0000256" key="5">
    <source>
        <dbReference type="ARBA" id="ARBA00022692"/>
    </source>
</evidence>
<reference evidence="14" key="2">
    <citation type="journal article" date="2013" name="Nat. Genet.">
        <title>The draft genomes of soft-shell turtle and green sea turtle yield insights into the development and evolution of the turtle-specific body plan.</title>
        <authorList>
            <person name="Wang Z."/>
            <person name="Pascual-Anaya J."/>
            <person name="Zadissa A."/>
            <person name="Li W."/>
            <person name="Niimura Y."/>
            <person name="Huang Z."/>
            <person name="Li C."/>
            <person name="White S."/>
            <person name="Xiong Z."/>
            <person name="Fang D."/>
            <person name="Wang B."/>
            <person name="Ming Y."/>
            <person name="Chen Y."/>
            <person name="Zheng Y."/>
            <person name="Kuraku S."/>
            <person name="Pignatelli M."/>
            <person name="Herrero J."/>
            <person name="Beal K."/>
            <person name="Nozawa M."/>
            <person name="Li Q."/>
            <person name="Wang J."/>
            <person name="Zhang H."/>
            <person name="Yu L."/>
            <person name="Shigenobu S."/>
            <person name="Wang J."/>
            <person name="Liu J."/>
            <person name="Flicek P."/>
            <person name="Searle S."/>
            <person name="Wang J."/>
            <person name="Kuratani S."/>
            <person name="Yin Y."/>
            <person name="Aken B."/>
            <person name="Zhang G."/>
            <person name="Irie N."/>
        </authorList>
    </citation>
    <scope>NUCLEOTIDE SEQUENCE [LARGE SCALE GENOMIC DNA]</scope>
    <source>
        <strain evidence="14">Daiwa-1</strain>
    </source>
</reference>
<feature type="signal peptide" evidence="12">
    <location>
        <begin position="1"/>
        <end position="26"/>
    </location>
</feature>
<dbReference type="InterPro" id="IPR038578">
    <property type="entry name" value="GT29-like_sf"/>
</dbReference>
<dbReference type="PANTHER" id="PTHR11987:SF29">
    <property type="entry name" value="ALPHA-2,8-SIALYLTRANSFERASE 8F"/>
    <property type="match status" value="1"/>
</dbReference>
<dbReference type="InterPro" id="IPR050943">
    <property type="entry name" value="Glycosyltr_29_Sialyltrsf"/>
</dbReference>
<evidence type="ECO:0000256" key="10">
    <source>
        <dbReference type="ARBA" id="ARBA00023157"/>
    </source>
</evidence>
<dbReference type="GO" id="GO:0016051">
    <property type="term" value="P:carbohydrate biosynthetic process"/>
    <property type="evidence" value="ECO:0007669"/>
    <property type="project" value="Ensembl"/>
</dbReference>
<evidence type="ECO:0000256" key="8">
    <source>
        <dbReference type="ARBA" id="ARBA00023034"/>
    </source>
</evidence>
<dbReference type="eggNOG" id="KOG2692">
    <property type="taxonomic scope" value="Eukaryota"/>
</dbReference>
<keyword evidence="8" id="KW-0333">Golgi apparatus</keyword>
<comment type="similarity">
    <text evidence="2">Belongs to the glycosyltransferase 29 family.</text>
</comment>
<name>K7GGI4_PELSI</name>
<organism evidence="13 14">
    <name type="scientific">Pelodiscus sinensis</name>
    <name type="common">Chinese softshell turtle</name>
    <name type="synonym">Trionyx sinensis</name>
    <dbReference type="NCBI Taxonomy" id="13735"/>
    <lineage>
        <taxon>Eukaryota</taxon>
        <taxon>Metazoa</taxon>
        <taxon>Chordata</taxon>
        <taxon>Craniata</taxon>
        <taxon>Vertebrata</taxon>
        <taxon>Euteleostomi</taxon>
        <taxon>Archelosauria</taxon>
        <taxon>Testudinata</taxon>
        <taxon>Testudines</taxon>
        <taxon>Cryptodira</taxon>
        <taxon>Trionychia</taxon>
        <taxon>Trionychidae</taxon>
        <taxon>Pelodiscus</taxon>
    </lineage>
</organism>
<dbReference type="Pfam" id="PF00777">
    <property type="entry name" value="Glyco_transf_29"/>
    <property type="match status" value="1"/>
</dbReference>
<evidence type="ECO:0000256" key="12">
    <source>
        <dbReference type="SAM" id="SignalP"/>
    </source>
</evidence>
<dbReference type="GeneTree" id="ENSGT01030000234535"/>
<evidence type="ECO:0000256" key="11">
    <source>
        <dbReference type="ARBA" id="ARBA00023180"/>
    </source>
</evidence>
<evidence type="ECO:0000256" key="9">
    <source>
        <dbReference type="ARBA" id="ARBA00023136"/>
    </source>
</evidence>
<keyword evidence="11" id="KW-0325">Glycoprotein</keyword>
<reference evidence="13" key="3">
    <citation type="submission" date="2025-08" db="UniProtKB">
        <authorList>
            <consortium name="Ensembl"/>
        </authorList>
    </citation>
    <scope>IDENTIFICATION</scope>
</reference>
<dbReference type="GO" id="GO:0001574">
    <property type="term" value="P:ganglioside biosynthetic process"/>
    <property type="evidence" value="ECO:0007669"/>
    <property type="project" value="Ensembl"/>
</dbReference>
<evidence type="ECO:0000256" key="2">
    <source>
        <dbReference type="ARBA" id="ARBA00006003"/>
    </source>
</evidence>
<dbReference type="PANTHER" id="PTHR11987">
    <property type="entry name" value="ALPHA-2,8-SIALYLTRANSFERASE"/>
    <property type="match status" value="1"/>
</dbReference>
<dbReference type="GO" id="GO:0003828">
    <property type="term" value="F:alpha-N-acetylneuraminate alpha-2,8-sialyltransferase activity"/>
    <property type="evidence" value="ECO:0007669"/>
    <property type="project" value="TreeGrafter"/>
</dbReference>
<dbReference type="EMBL" id="AGCU01060562">
    <property type="status" value="NOT_ANNOTATED_CDS"/>
    <property type="molecule type" value="Genomic_DNA"/>
</dbReference>
<evidence type="ECO:0000256" key="3">
    <source>
        <dbReference type="ARBA" id="ARBA00022676"/>
    </source>
</evidence>
<keyword evidence="12" id="KW-0732">Signal</keyword>
<protein>
    <submittedName>
        <fullName evidence="13">ST8 alpha-N-acetyl-neuraminide alpha-2,8-sialyltransferase 6</fullName>
    </submittedName>
</protein>
<keyword evidence="9" id="KW-0472">Membrane</keyword>
<keyword evidence="5" id="KW-0812">Transmembrane</keyword>
<dbReference type="GO" id="GO:0006491">
    <property type="term" value="P:N-glycan processing"/>
    <property type="evidence" value="ECO:0007669"/>
    <property type="project" value="TreeGrafter"/>
</dbReference>
<gene>
    <name evidence="13" type="primary">ST8SIA6</name>
</gene>
<dbReference type="HOGENOM" id="CLU_048583_1_1_1"/>
<keyword evidence="10" id="KW-1015">Disulfide bond</keyword>
<dbReference type="EMBL" id="AGCU01060561">
    <property type="status" value="NOT_ANNOTATED_CDS"/>
    <property type="molecule type" value="Genomic_DNA"/>
</dbReference>
<dbReference type="PROSITE" id="PS51257">
    <property type="entry name" value="PROKAR_LIPOPROTEIN"/>
    <property type="match status" value="1"/>
</dbReference>
<comment type="subcellular location">
    <subcellularLocation>
        <location evidence="1">Golgi apparatus membrane</location>
        <topology evidence="1">Single-pass type II membrane protein</topology>
    </subcellularLocation>
</comment>
<dbReference type="GO" id="GO:0000139">
    <property type="term" value="C:Golgi membrane"/>
    <property type="evidence" value="ECO:0007669"/>
    <property type="project" value="UniProtKB-SubCell"/>
</dbReference>
<evidence type="ECO:0000313" key="13">
    <source>
        <dbReference type="Ensembl" id="ENSPSIP00000019395.1"/>
    </source>
</evidence>
<dbReference type="CDD" id="cd23991">
    <property type="entry name" value="GT29_ST8SIA6"/>
    <property type="match status" value="1"/>
</dbReference>
<evidence type="ECO:0000256" key="7">
    <source>
        <dbReference type="ARBA" id="ARBA00022989"/>
    </source>
</evidence>
<evidence type="ECO:0000256" key="1">
    <source>
        <dbReference type="ARBA" id="ARBA00004323"/>
    </source>
</evidence>
<dbReference type="Proteomes" id="UP000007267">
    <property type="component" value="Unassembled WGS sequence"/>
</dbReference>
<evidence type="ECO:0000256" key="4">
    <source>
        <dbReference type="ARBA" id="ARBA00022679"/>
    </source>
</evidence>
<keyword evidence="6" id="KW-0735">Signal-anchor</keyword>
<dbReference type="FunFam" id="3.90.1480.20:FF:000001">
    <property type="entry name" value="ST8 alpha-N-acetyl-neuraminide alpha-2,8-sialyltransferase 2"/>
    <property type="match status" value="1"/>
</dbReference>
<dbReference type="InterPro" id="IPR001675">
    <property type="entry name" value="Glyco_trans_29"/>
</dbReference>
<proteinExistence type="inferred from homology"/>
<feature type="chain" id="PRO_5003905357" evidence="12">
    <location>
        <begin position="27"/>
        <end position="452"/>
    </location>
</feature>
<sequence>MRAGIAFPAALSSLLLFACLLRLAARGALRTRSWQEETEAATDVTPKGFRILRAPVAFVQLATHPGNRTTHKNAIYQLEQASKCKEMQDNIWSSSIKKKRYSEDYYLQIVTKIQNCTWKRRPGEFTKFRSELASCCDAVHNLIASQNNTLLGSNMSYEVDNKKTILITEDIFRMLPESPPFLGYPFKHCAVVGNGGILKNSSCGAEIDNSDFVFRCNLPPTIGSVSKDVGNKTNLVTVNPSIIAQRYNKLNEKKVTFLENMASYGNAFLLLPAFSFKSNTAASFKVYHTLQEFRAKQRAIFFHPRYLKSLAQFWRTKGVKAYRLSSGFMIASAAVELCENVKLYGFWPFSKTTEEMPISHHYYDNQLPKPGFHAMPKEYNQILQLHGKGILKLQFGKCDSDEKGRSDSSKMKHFSLSKYQGISAFSATPGEGQEAAIPRICTLLPKRGMCMN</sequence>
<dbReference type="OMA" id="KKNIFHM"/>
<dbReference type="Ensembl" id="ENSPSIT00000019486.1">
    <property type="protein sequence ID" value="ENSPSIP00000019395.1"/>
    <property type="gene ID" value="ENSPSIG00000017195.1"/>
</dbReference>
<accession>K7GGI4</accession>
<evidence type="ECO:0000256" key="6">
    <source>
        <dbReference type="ARBA" id="ARBA00022968"/>
    </source>
</evidence>
<keyword evidence="4" id="KW-0808">Transferase</keyword>
<dbReference type="EMBL" id="AGCU01060560">
    <property type="status" value="NOT_ANNOTATED_CDS"/>
    <property type="molecule type" value="Genomic_DNA"/>
</dbReference>
<keyword evidence="14" id="KW-1185">Reference proteome</keyword>
<dbReference type="GO" id="GO:0006493">
    <property type="term" value="P:protein O-linked glycosylation"/>
    <property type="evidence" value="ECO:0007669"/>
    <property type="project" value="Ensembl"/>
</dbReference>
<reference evidence="13" key="4">
    <citation type="submission" date="2025-09" db="UniProtKB">
        <authorList>
            <consortium name="Ensembl"/>
        </authorList>
    </citation>
    <scope>IDENTIFICATION</scope>
</reference>
<keyword evidence="7" id="KW-1133">Transmembrane helix</keyword>
<reference evidence="14" key="1">
    <citation type="submission" date="2011-10" db="EMBL/GenBank/DDBJ databases">
        <authorList>
            <consortium name="Soft-shell Turtle Genome Consortium"/>
        </authorList>
    </citation>
    <scope>NUCLEOTIDE SEQUENCE [LARGE SCALE GENOMIC DNA]</scope>
    <source>
        <strain evidence="14">Daiwa-1</strain>
    </source>
</reference>
<dbReference type="AlphaFoldDB" id="K7GGI4"/>
<dbReference type="Gene3D" id="3.90.1480.20">
    <property type="entry name" value="Glycosyl transferase family 29"/>
    <property type="match status" value="1"/>
</dbReference>